<keyword evidence="1" id="KW-0812">Transmembrane</keyword>
<keyword evidence="1" id="KW-1133">Transmembrane helix</keyword>
<gene>
    <name evidence="2" type="ORF">Tci_062165</name>
</gene>
<accession>A0A6L2NX53</accession>
<keyword evidence="1" id="KW-0472">Membrane</keyword>
<comment type="caution">
    <text evidence="2">The sequence shown here is derived from an EMBL/GenBank/DDBJ whole genome shotgun (WGS) entry which is preliminary data.</text>
</comment>
<name>A0A6L2NX53_TANCI</name>
<proteinExistence type="predicted"/>
<dbReference type="AlphaFoldDB" id="A0A6L2NX53"/>
<organism evidence="2">
    <name type="scientific">Tanacetum cinerariifolium</name>
    <name type="common">Dalmatian daisy</name>
    <name type="synonym">Chrysanthemum cinerariifolium</name>
    <dbReference type="NCBI Taxonomy" id="118510"/>
    <lineage>
        <taxon>Eukaryota</taxon>
        <taxon>Viridiplantae</taxon>
        <taxon>Streptophyta</taxon>
        <taxon>Embryophyta</taxon>
        <taxon>Tracheophyta</taxon>
        <taxon>Spermatophyta</taxon>
        <taxon>Magnoliopsida</taxon>
        <taxon>eudicotyledons</taxon>
        <taxon>Gunneridae</taxon>
        <taxon>Pentapetalae</taxon>
        <taxon>asterids</taxon>
        <taxon>campanulids</taxon>
        <taxon>Asterales</taxon>
        <taxon>Asteraceae</taxon>
        <taxon>Asteroideae</taxon>
        <taxon>Anthemideae</taxon>
        <taxon>Anthemidinae</taxon>
        <taxon>Tanacetum</taxon>
    </lineage>
</organism>
<evidence type="ECO:0008006" key="3">
    <source>
        <dbReference type="Google" id="ProtNLM"/>
    </source>
</evidence>
<dbReference type="EMBL" id="BKCJ010010129">
    <property type="protein sequence ID" value="GEU90187.1"/>
    <property type="molecule type" value="Genomic_DNA"/>
</dbReference>
<reference evidence="2" key="1">
    <citation type="journal article" date="2019" name="Sci. Rep.">
        <title>Draft genome of Tanacetum cinerariifolium, the natural source of mosquito coil.</title>
        <authorList>
            <person name="Yamashiro T."/>
            <person name="Shiraishi A."/>
            <person name="Satake H."/>
            <person name="Nakayama K."/>
        </authorList>
    </citation>
    <scope>NUCLEOTIDE SEQUENCE</scope>
</reference>
<evidence type="ECO:0000256" key="1">
    <source>
        <dbReference type="SAM" id="Phobius"/>
    </source>
</evidence>
<sequence length="350" mass="40442">MFKSIGYKCGYLLKRRKVFVVLGMLKLNLSRNSLVVLDLGSKRFLKKPINPTFQEINLWLKFSVALKIECYNDAYNHLLYLFGYVIRLKILQLRPLIQDFIWYKIGNGSSISVWHDRWCDLSPLSNMISYRDVYMEGFNQNTTFDVLLSNGQLNWPNEWYVKYPLLNTIVSPTISPGTCDKLEWHDIDGLVKPFFVHTVWNSIRPRSAMVWLKVKGLVGLPSSNPSIDSIIHDIIPFSRRKTSKSIIAKLVVAATSYFIWQERNKCLRSQKDLLIKWLIALSIRWFFPIGVIVNVIGLVYRVACDSKTWKLSKQGSRSAGIHLVIGWLILLRLAVTTVGFVYMVNTVNED</sequence>
<evidence type="ECO:0000313" key="2">
    <source>
        <dbReference type="EMBL" id="GEU90187.1"/>
    </source>
</evidence>
<feature type="transmembrane region" description="Helical" evidence="1">
    <location>
        <begin position="274"/>
        <end position="300"/>
    </location>
</feature>
<protein>
    <recommendedName>
        <fullName evidence="3">Reverse transcriptase zinc-binding domain-containing protein</fullName>
    </recommendedName>
</protein>
<feature type="transmembrane region" description="Helical" evidence="1">
    <location>
        <begin position="321"/>
        <end position="344"/>
    </location>
</feature>